<dbReference type="CDD" id="cd03801">
    <property type="entry name" value="GT4_PimA-like"/>
    <property type="match status" value="1"/>
</dbReference>
<name>A0A286D9C9_9GAMM</name>
<dbReference type="SUPFAM" id="SSF53756">
    <property type="entry name" value="UDP-Glycosyltransferase/glycogen phosphorylase"/>
    <property type="match status" value="1"/>
</dbReference>
<dbReference type="Pfam" id="PF13439">
    <property type="entry name" value="Glyco_transf_4"/>
    <property type="match status" value="1"/>
</dbReference>
<dbReference type="RefSeq" id="WP_097122514.1">
    <property type="nucleotide sequence ID" value="NZ_OCND01000006.1"/>
</dbReference>
<gene>
    <name evidence="2" type="ORF">SAMN06296416_106229</name>
</gene>
<sequence length="394" mass="42862">MPPVEPRPMRILMVLEAAYPALRGGGAEAQVRTLARALRARGQRVTIVAPRLNHGLQQKISRVDGVPVCRLIYPRIRLLAGPLMWLAMMRFLYARRHRYDAWHVHIAHQLAAICALFGRWLDKPVLIKVSGWWELEKGTLAANAGPVNRLAYWCLRHAGRWQAISQRIAATLAARGIPASRIAAVPNAVDTARFAGIHRADDALTRFVFIGRLEAEKGLPALLDAFAAIAPMHPGASLLLVGSGSLEKALKATAARLDIGDRVSFAGHCDDIETQLAAGNIGVLCSRIEGLSNTLLESMASGLPMVASRISGNEDFVRDGENGWLYDADDSAGLARALSAAAALTPQQRRAMGDRARATVLRMAGLEQVLTSLLQLYQREERTVPHAQVSKRSA</sequence>
<dbReference type="GO" id="GO:0016757">
    <property type="term" value="F:glycosyltransferase activity"/>
    <property type="evidence" value="ECO:0007669"/>
    <property type="project" value="TreeGrafter"/>
</dbReference>
<evidence type="ECO:0000259" key="1">
    <source>
        <dbReference type="Pfam" id="PF13439"/>
    </source>
</evidence>
<evidence type="ECO:0000313" key="3">
    <source>
        <dbReference type="Proteomes" id="UP000219374"/>
    </source>
</evidence>
<dbReference type="InterPro" id="IPR028098">
    <property type="entry name" value="Glyco_trans_4-like_N"/>
</dbReference>
<dbReference type="OrthoDB" id="5290958at2"/>
<protein>
    <submittedName>
        <fullName evidence="2">Glycosyltransferase involved in cell wall bisynthesis</fullName>
    </submittedName>
</protein>
<dbReference type="Pfam" id="PF13692">
    <property type="entry name" value="Glyco_trans_1_4"/>
    <property type="match status" value="1"/>
</dbReference>
<keyword evidence="3" id="KW-1185">Reference proteome</keyword>
<dbReference type="Proteomes" id="UP000219374">
    <property type="component" value="Unassembled WGS sequence"/>
</dbReference>
<dbReference type="PANTHER" id="PTHR45947">
    <property type="entry name" value="SULFOQUINOVOSYL TRANSFERASE SQD2"/>
    <property type="match status" value="1"/>
</dbReference>
<dbReference type="AlphaFoldDB" id="A0A286D9C9"/>
<keyword evidence="2" id="KW-0808">Transferase</keyword>
<dbReference type="PANTHER" id="PTHR45947:SF3">
    <property type="entry name" value="SULFOQUINOVOSYL TRANSFERASE SQD2"/>
    <property type="match status" value="1"/>
</dbReference>
<reference evidence="2 3" key="1">
    <citation type="submission" date="2017-09" db="EMBL/GenBank/DDBJ databases">
        <authorList>
            <person name="Ehlers B."/>
            <person name="Leendertz F.H."/>
        </authorList>
    </citation>
    <scope>NUCLEOTIDE SEQUENCE [LARGE SCALE GENOMIC DNA]</scope>
    <source>
        <strain evidence="2 3">CGMCC 1.10978</strain>
    </source>
</reference>
<accession>A0A286D9C9</accession>
<evidence type="ECO:0000313" key="2">
    <source>
        <dbReference type="EMBL" id="SOD55261.1"/>
    </source>
</evidence>
<dbReference type="Gene3D" id="3.40.50.2000">
    <property type="entry name" value="Glycogen Phosphorylase B"/>
    <property type="match status" value="2"/>
</dbReference>
<organism evidence="2 3">
    <name type="scientific">Pseudoxanthomonas wuyuanensis</name>
    <dbReference type="NCBI Taxonomy" id="1073196"/>
    <lineage>
        <taxon>Bacteria</taxon>
        <taxon>Pseudomonadati</taxon>
        <taxon>Pseudomonadota</taxon>
        <taxon>Gammaproteobacteria</taxon>
        <taxon>Lysobacterales</taxon>
        <taxon>Lysobacteraceae</taxon>
        <taxon>Pseudoxanthomonas</taxon>
    </lineage>
</organism>
<dbReference type="EMBL" id="OCND01000006">
    <property type="protein sequence ID" value="SOD55261.1"/>
    <property type="molecule type" value="Genomic_DNA"/>
</dbReference>
<feature type="domain" description="Glycosyltransferase subfamily 4-like N-terminal" evidence="1">
    <location>
        <begin position="25"/>
        <end position="193"/>
    </location>
</feature>
<proteinExistence type="predicted"/>
<dbReference type="InterPro" id="IPR050194">
    <property type="entry name" value="Glycosyltransferase_grp1"/>
</dbReference>